<dbReference type="Pfam" id="PF22167">
    <property type="entry name" value="PH0730-like_N"/>
    <property type="match status" value="1"/>
</dbReference>
<feature type="domain" description="DUF4443" evidence="5">
    <location>
        <begin position="113"/>
        <end position="212"/>
    </location>
</feature>
<evidence type="ECO:0000256" key="4">
    <source>
        <dbReference type="ARBA" id="ARBA00022917"/>
    </source>
</evidence>
<dbReference type="InterPro" id="IPR054039">
    <property type="entry name" value="PH0730-like_N"/>
</dbReference>
<dbReference type="GO" id="GO:0005524">
    <property type="term" value="F:ATP binding"/>
    <property type="evidence" value="ECO:0007669"/>
    <property type="project" value="UniProtKB-KW"/>
</dbReference>
<dbReference type="Gene3D" id="3.30.1360.30">
    <property type="entry name" value="GAD-like domain"/>
    <property type="match status" value="1"/>
</dbReference>
<dbReference type="InterPro" id="IPR029349">
    <property type="entry name" value="DUF4443"/>
</dbReference>
<evidence type="ECO:0000313" key="7">
    <source>
        <dbReference type="EMBL" id="ADM28336.1"/>
    </source>
</evidence>
<dbReference type="InterPro" id="IPR036390">
    <property type="entry name" value="WH_DNA-bd_sf"/>
</dbReference>
<dbReference type="GO" id="GO:0005737">
    <property type="term" value="C:cytoplasm"/>
    <property type="evidence" value="ECO:0007669"/>
    <property type="project" value="InterPro"/>
</dbReference>
<gene>
    <name evidence="7" type="ordered locus">Igag_1534</name>
</gene>
<sequence>MVEENLREVLSAITSPRKGVKPSFELYHVIKLFLLLDLKEPIGRNLLSKELGLGITSIRTLIKRLRQYRLIDVDIVGGCFLTEKGREIVSKIKKNINKIADVSTIIDNDLKICNYAFAALLTKFRLRAESIGIANIRDMAIRNGAKAALVIFIKNSKAYLPPDESINEERYKSLYRIKNFLDASEDDVIIVTFSDDRITAEKALYNTIVELIS</sequence>
<dbReference type="InterPro" id="IPR036388">
    <property type="entry name" value="WH-like_DNA-bd_sf"/>
</dbReference>
<dbReference type="SUPFAM" id="SSF46785">
    <property type="entry name" value="Winged helix' DNA-binding domain"/>
    <property type="match status" value="1"/>
</dbReference>
<dbReference type="InterPro" id="IPR004115">
    <property type="entry name" value="GAD-like_sf"/>
</dbReference>
<evidence type="ECO:0000256" key="3">
    <source>
        <dbReference type="ARBA" id="ARBA00022840"/>
    </source>
</evidence>
<keyword evidence="4" id="KW-0648">Protein biosynthesis</keyword>
<dbReference type="Gene3D" id="1.10.10.10">
    <property type="entry name" value="Winged helix-like DNA-binding domain superfamily/Winged helix DNA-binding domain"/>
    <property type="match status" value="1"/>
</dbReference>
<keyword evidence="3" id="KW-0067">ATP-binding</keyword>
<keyword evidence="8" id="KW-1185">Reference proteome</keyword>
<evidence type="ECO:0000259" key="6">
    <source>
        <dbReference type="Pfam" id="PF22167"/>
    </source>
</evidence>
<feature type="domain" description="PH0730-like N-terminal" evidence="6">
    <location>
        <begin position="32"/>
        <end position="87"/>
    </location>
</feature>
<protein>
    <submittedName>
        <fullName evidence="7">Uncharacterized protein</fullName>
    </submittedName>
</protein>
<dbReference type="AlphaFoldDB" id="E0SR06"/>
<dbReference type="BioCyc" id="IAGG583356:GHAH-1525-MONOMER"/>
<organism evidence="7 8">
    <name type="scientific">Ignisphaera aggregans (strain DSM 17230 / JCM 13409 / AQ1.S1)</name>
    <dbReference type="NCBI Taxonomy" id="583356"/>
    <lineage>
        <taxon>Archaea</taxon>
        <taxon>Thermoproteota</taxon>
        <taxon>Thermoprotei</taxon>
        <taxon>Desulfurococcales</taxon>
        <taxon>Desulfurococcaceae</taxon>
        <taxon>Ignisphaera</taxon>
    </lineage>
</organism>
<evidence type="ECO:0000313" key="8">
    <source>
        <dbReference type="Proteomes" id="UP000001304"/>
    </source>
</evidence>
<dbReference type="KEGG" id="iag:Igag_1534"/>
<dbReference type="HOGENOM" id="CLU_112304_0_0_2"/>
<keyword evidence="1" id="KW-0436">Ligase</keyword>
<dbReference type="Pfam" id="PF14544">
    <property type="entry name" value="DUF4443"/>
    <property type="match status" value="1"/>
</dbReference>
<dbReference type="GO" id="GO:0004812">
    <property type="term" value="F:aminoacyl-tRNA ligase activity"/>
    <property type="evidence" value="ECO:0007669"/>
    <property type="project" value="InterPro"/>
</dbReference>
<accession>E0SR06</accession>
<keyword evidence="2" id="KW-0547">Nucleotide-binding</keyword>
<proteinExistence type="predicted"/>
<reference evidence="7 8" key="1">
    <citation type="journal article" date="2010" name="Stand. Genomic Sci.">
        <title>Complete genome sequence of Ignisphaera aggregans type strain (AQ1.S1).</title>
        <authorList>
            <person name="Goker M."/>
            <person name="Held B."/>
            <person name="Lapidus A."/>
            <person name="Nolan M."/>
            <person name="Spring S."/>
            <person name="Yasawong M."/>
            <person name="Lucas S."/>
            <person name="Glavina Del Rio T."/>
            <person name="Tice H."/>
            <person name="Cheng J.F."/>
            <person name="Goodwin L."/>
            <person name="Tapia R."/>
            <person name="Pitluck S."/>
            <person name="Liolios K."/>
            <person name="Ivanova N."/>
            <person name="Mavromatis K."/>
            <person name="Mikhailova N."/>
            <person name="Pati A."/>
            <person name="Chen A."/>
            <person name="Palaniappan K."/>
            <person name="Brambilla E."/>
            <person name="Land M."/>
            <person name="Hauser L."/>
            <person name="Chang Y.J."/>
            <person name="Jeffries C.D."/>
            <person name="Brettin T."/>
            <person name="Detter J.C."/>
            <person name="Han C."/>
            <person name="Rohde M."/>
            <person name="Sikorski J."/>
            <person name="Woyke T."/>
            <person name="Bristow J."/>
            <person name="Eisen J.A."/>
            <person name="Markowitz V."/>
            <person name="Hugenholtz P."/>
            <person name="Kyrpides N.C."/>
            <person name="Klenk H.P."/>
        </authorList>
    </citation>
    <scope>NUCLEOTIDE SEQUENCE [LARGE SCALE GENOMIC DNA]</scope>
    <source>
        <strain evidence="8">DSM 17230 / JCM 13409 / AQ1.S1</strain>
    </source>
</reference>
<dbReference type="STRING" id="583356.Igag_1534"/>
<dbReference type="GO" id="GO:0006412">
    <property type="term" value="P:translation"/>
    <property type="evidence" value="ECO:0007669"/>
    <property type="project" value="UniProtKB-KW"/>
</dbReference>
<dbReference type="Proteomes" id="UP000001304">
    <property type="component" value="Chromosome"/>
</dbReference>
<evidence type="ECO:0000259" key="5">
    <source>
        <dbReference type="Pfam" id="PF14544"/>
    </source>
</evidence>
<evidence type="ECO:0000256" key="1">
    <source>
        <dbReference type="ARBA" id="ARBA00022598"/>
    </source>
</evidence>
<name>E0SR06_IGNAA</name>
<evidence type="ECO:0000256" key="2">
    <source>
        <dbReference type="ARBA" id="ARBA00022741"/>
    </source>
</evidence>
<dbReference type="EMBL" id="CP002098">
    <property type="protein sequence ID" value="ADM28336.1"/>
    <property type="molecule type" value="Genomic_DNA"/>
</dbReference>
<dbReference type="SUPFAM" id="SSF55261">
    <property type="entry name" value="GAD domain-like"/>
    <property type="match status" value="1"/>
</dbReference>